<evidence type="ECO:0000313" key="3">
    <source>
        <dbReference type="Proteomes" id="UP001231189"/>
    </source>
</evidence>
<protein>
    <submittedName>
        <fullName evidence="2">Uncharacterized protein</fullName>
    </submittedName>
</protein>
<evidence type="ECO:0000256" key="1">
    <source>
        <dbReference type="SAM" id="Phobius"/>
    </source>
</evidence>
<organism evidence="2 3">
    <name type="scientific">Lolium multiflorum</name>
    <name type="common">Italian ryegrass</name>
    <name type="synonym">Lolium perenne subsp. multiflorum</name>
    <dbReference type="NCBI Taxonomy" id="4521"/>
    <lineage>
        <taxon>Eukaryota</taxon>
        <taxon>Viridiplantae</taxon>
        <taxon>Streptophyta</taxon>
        <taxon>Embryophyta</taxon>
        <taxon>Tracheophyta</taxon>
        <taxon>Spermatophyta</taxon>
        <taxon>Magnoliopsida</taxon>
        <taxon>Liliopsida</taxon>
        <taxon>Poales</taxon>
        <taxon>Poaceae</taxon>
        <taxon>BOP clade</taxon>
        <taxon>Pooideae</taxon>
        <taxon>Poodae</taxon>
        <taxon>Poeae</taxon>
        <taxon>Poeae Chloroplast Group 2 (Poeae type)</taxon>
        <taxon>Loliodinae</taxon>
        <taxon>Loliinae</taxon>
        <taxon>Lolium</taxon>
    </lineage>
</organism>
<evidence type="ECO:0000313" key="2">
    <source>
        <dbReference type="EMBL" id="KAK1695724.1"/>
    </source>
</evidence>
<name>A0AAD8U0Y7_LOLMU</name>
<dbReference type="AlphaFoldDB" id="A0AAD8U0Y7"/>
<keyword evidence="1" id="KW-0812">Transmembrane</keyword>
<keyword evidence="1" id="KW-1133">Transmembrane helix</keyword>
<dbReference type="Proteomes" id="UP001231189">
    <property type="component" value="Unassembled WGS sequence"/>
</dbReference>
<feature type="transmembrane region" description="Helical" evidence="1">
    <location>
        <begin position="54"/>
        <end position="75"/>
    </location>
</feature>
<dbReference type="EMBL" id="JAUUTY010000001">
    <property type="protein sequence ID" value="KAK1695724.1"/>
    <property type="molecule type" value="Genomic_DNA"/>
</dbReference>
<sequence>MARQRGGVLSTSQHALVVSINLFTALLCAYIVLGHLLEENWLLNIVKKKQFFRNFMAIILFGVVGTMISFFTISLDMVVLDGQTWWSASEKQHLRKKRLSSMWLLRAEQYVMVDQNSFLTN</sequence>
<proteinExistence type="predicted"/>
<comment type="caution">
    <text evidence="2">The sequence shown here is derived from an EMBL/GenBank/DDBJ whole genome shotgun (WGS) entry which is preliminary data.</text>
</comment>
<accession>A0AAD8U0Y7</accession>
<keyword evidence="3" id="KW-1185">Reference proteome</keyword>
<gene>
    <name evidence="2" type="ORF">QYE76_012421</name>
</gene>
<keyword evidence="1" id="KW-0472">Membrane</keyword>
<reference evidence="2" key="1">
    <citation type="submission" date="2023-07" db="EMBL/GenBank/DDBJ databases">
        <title>A chromosome-level genome assembly of Lolium multiflorum.</title>
        <authorList>
            <person name="Chen Y."/>
            <person name="Copetti D."/>
            <person name="Kolliker R."/>
            <person name="Studer B."/>
        </authorList>
    </citation>
    <scope>NUCLEOTIDE SEQUENCE</scope>
    <source>
        <strain evidence="2">02402/16</strain>
        <tissue evidence="2">Leaf</tissue>
    </source>
</reference>
<feature type="transmembrane region" description="Helical" evidence="1">
    <location>
        <begin position="12"/>
        <end position="33"/>
    </location>
</feature>